<keyword evidence="4 6" id="KW-1133">Transmembrane helix</keyword>
<comment type="similarity">
    <text evidence="2">Belongs to the CTL (choline transporter-like) family.</text>
</comment>
<dbReference type="Proteomes" id="UP001162156">
    <property type="component" value="Unassembled WGS sequence"/>
</dbReference>
<keyword evidence="8" id="KW-1185">Reference proteome</keyword>
<evidence type="ECO:0000256" key="3">
    <source>
        <dbReference type="ARBA" id="ARBA00022692"/>
    </source>
</evidence>
<protein>
    <submittedName>
        <fullName evidence="7">Uncharacterized protein</fullName>
    </submittedName>
</protein>
<dbReference type="PANTHER" id="PTHR12385">
    <property type="entry name" value="CHOLINE TRANSPORTER-LIKE (SLC FAMILY 44)"/>
    <property type="match status" value="1"/>
</dbReference>
<sequence length="125" mass="13758">MSTLGAKYEASPMHGQPFLKCGKRAAKLLIQNECNISAVTLIGKLTLGVAKLLIALVSLLLSMIIFLTAIDTIFICFCEDSLLNDGMARPYAMSKELTEFIESTKKAYGEKQHYVQFDPPNSQPV</sequence>
<accession>A0AAV8ZRE4</accession>
<comment type="caution">
    <text evidence="7">The sequence shown here is derived from an EMBL/GenBank/DDBJ whole genome shotgun (WGS) entry which is preliminary data.</text>
</comment>
<evidence type="ECO:0000313" key="7">
    <source>
        <dbReference type="EMBL" id="KAJ8969447.1"/>
    </source>
</evidence>
<organism evidence="7 8">
    <name type="scientific">Rhamnusium bicolor</name>
    <dbReference type="NCBI Taxonomy" id="1586634"/>
    <lineage>
        <taxon>Eukaryota</taxon>
        <taxon>Metazoa</taxon>
        <taxon>Ecdysozoa</taxon>
        <taxon>Arthropoda</taxon>
        <taxon>Hexapoda</taxon>
        <taxon>Insecta</taxon>
        <taxon>Pterygota</taxon>
        <taxon>Neoptera</taxon>
        <taxon>Endopterygota</taxon>
        <taxon>Coleoptera</taxon>
        <taxon>Polyphaga</taxon>
        <taxon>Cucujiformia</taxon>
        <taxon>Chrysomeloidea</taxon>
        <taxon>Cerambycidae</taxon>
        <taxon>Lepturinae</taxon>
        <taxon>Rhagiini</taxon>
        <taxon>Rhamnusium</taxon>
    </lineage>
</organism>
<dbReference type="InterPro" id="IPR007603">
    <property type="entry name" value="Choline_transptr-like"/>
</dbReference>
<keyword evidence="3 6" id="KW-0812">Transmembrane</keyword>
<name>A0AAV8ZRE4_9CUCU</name>
<dbReference type="AlphaFoldDB" id="A0AAV8ZRE4"/>
<comment type="subcellular location">
    <subcellularLocation>
        <location evidence="1">Membrane</location>
        <topology evidence="1">Multi-pass membrane protein</topology>
    </subcellularLocation>
</comment>
<evidence type="ECO:0000313" key="8">
    <source>
        <dbReference type="Proteomes" id="UP001162156"/>
    </source>
</evidence>
<dbReference type="PANTHER" id="PTHR12385:SF96">
    <property type="entry name" value="CHOLINE TRANSPORTER-LIKE PROTEIN"/>
    <property type="match status" value="1"/>
</dbReference>
<feature type="transmembrane region" description="Helical" evidence="6">
    <location>
        <begin position="52"/>
        <end position="77"/>
    </location>
</feature>
<evidence type="ECO:0000256" key="5">
    <source>
        <dbReference type="ARBA" id="ARBA00023136"/>
    </source>
</evidence>
<proteinExistence type="inferred from homology"/>
<evidence type="ECO:0000256" key="4">
    <source>
        <dbReference type="ARBA" id="ARBA00022989"/>
    </source>
</evidence>
<gene>
    <name evidence="7" type="ORF">NQ314_001752</name>
</gene>
<evidence type="ECO:0000256" key="2">
    <source>
        <dbReference type="ARBA" id="ARBA00007168"/>
    </source>
</evidence>
<evidence type="ECO:0000256" key="1">
    <source>
        <dbReference type="ARBA" id="ARBA00004141"/>
    </source>
</evidence>
<dbReference type="GO" id="GO:0022857">
    <property type="term" value="F:transmembrane transporter activity"/>
    <property type="evidence" value="ECO:0007669"/>
    <property type="project" value="InterPro"/>
</dbReference>
<evidence type="ECO:0000256" key="6">
    <source>
        <dbReference type="SAM" id="Phobius"/>
    </source>
</evidence>
<keyword evidence="5 6" id="KW-0472">Membrane</keyword>
<dbReference type="EMBL" id="JANEYF010000534">
    <property type="protein sequence ID" value="KAJ8969447.1"/>
    <property type="molecule type" value="Genomic_DNA"/>
</dbReference>
<dbReference type="GO" id="GO:0016020">
    <property type="term" value="C:membrane"/>
    <property type="evidence" value="ECO:0007669"/>
    <property type="project" value="UniProtKB-SubCell"/>
</dbReference>
<reference evidence="7" key="1">
    <citation type="journal article" date="2023" name="Insect Mol. Biol.">
        <title>Genome sequencing provides insights into the evolution of gene families encoding plant cell wall-degrading enzymes in longhorned beetles.</title>
        <authorList>
            <person name="Shin N.R."/>
            <person name="Okamura Y."/>
            <person name="Kirsch R."/>
            <person name="Pauchet Y."/>
        </authorList>
    </citation>
    <scope>NUCLEOTIDE SEQUENCE</scope>
    <source>
        <strain evidence="7">RBIC_L_NR</strain>
    </source>
</reference>